<evidence type="ECO:0000313" key="2">
    <source>
        <dbReference type="Proteomes" id="UP000663828"/>
    </source>
</evidence>
<gene>
    <name evidence="1" type="ORF">XAT740_LOCUS43259</name>
</gene>
<protein>
    <submittedName>
        <fullName evidence="1">Uncharacterized protein</fullName>
    </submittedName>
</protein>
<dbReference type="Proteomes" id="UP000663828">
    <property type="component" value="Unassembled WGS sequence"/>
</dbReference>
<accession>A0A815XCY6</accession>
<dbReference type="EMBL" id="CAJNOR010005303">
    <property type="protein sequence ID" value="CAF1556067.1"/>
    <property type="molecule type" value="Genomic_DNA"/>
</dbReference>
<organism evidence="1 2">
    <name type="scientific">Adineta ricciae</name>
    <name type="common">Rotifer</name>
    <dbReference type="NCBI Taxonomy" id="249248"/>
    <lineage>
        <taxon>Eukaryota</taxon>
        <taxon>Metazoa</taxon>
        <taxon>Spiralia</taxon>
        <taxon>Gnathifera</taxon>
        <taxon>Rotifera</taxon>
        <taxon>Eurotatoria</taxon>
        <taxon>Bdelloidea</taxon>
        <taxon>Adinetida</taxon>
        <taxon>Adinetidae</taxon>
        <taxon>Adineta</taxon>
    </lineage>
</organism>
<dbReference type="AlphaFoldDB" id="A0A815XCY6"/>
<keyword evidence="2" id="KW-1185">Reference proteome</keyword>
<proteinExistence type="predicted"/>
<comment type="caution">
    <text evidence="1">The sequence shown here is derived from an EMBL/GenBank/DDBJ whole genome shotgun (WGS) entry which is preliminary data.</text>
</comment>
<name>A0A815XCY6_ADIRI</name>
<evidence type="ECO:0000313" key="1">
    <source>
        <dbReference type="EMBL" id="CAF1556067.1"/>
    </source>
</evidence>
<sequence length="437" mass="50094">MLGALGHCEDPACVQKNSSSSHELIRLFRCSIHCDKNLCLSHLNAHNVYYEQERRRNDGVIRELETAFTTYRQLFEQHMTTYQELVRQASAILYHNSATMIPTEQIRSVLANIRQSTRIFEQEIILQPDPALNMTLLQLKSEDEEEKNVIVLDDERGQAKNMNKENTAPTNPLLSSANTNNNSTMVSSNECQNFVVRIPRISNIDTESSIEIVRSNSQREAPLSTKAQKRMSEHMKKKYKYGLSPTTRKHYFFLLAYEHHKNIMAGHSTDAIENIVRSWLDSHHNQLNLDLTHPPITFKQNSDYASMFAADADSVRVTIGFKTEGLNKDSSLDDFQSNFNYIALDRLPLPGLHGIPPEWDVYPQTPMSSFSDGVRFEHYDPASRILKLDIQTNFFAIYGQLPQQHYIADASLPKGTYFQVRRDIQGSIKLHAKLNFN</sequence>
<reference evidence="1" key="1">
    <citation type="submission" date="2021-02" db="EMBL/GenBank/DDBJ databases">
        <authorList>
            <person name="Nowell W R."/>
        </authorList>
    </citation>
    <scope>NUCLEOTIDE SEQUENCE</scope>
</reference>